<accession>C5B5E4</accession>
<dbReference type="KEGG" id="mea:Mex_2p0838"/>
<evidence type="ECO:0000256" key="1">
    <source>
        <dbReference type="SAM" id="MobiDB-lite"/>
    </source>
</evidence>
<feature type="region of interest" description="Disordered" evidence="1">
    <location>
        <begin position="22"/>
        <end position="43"/>
    </location>
</feature>
<dbReference type="Proteomes" id="UP000009081">
    <property type="component" value="Plasmid megaplasmid"/>
</dbReference>
<keyword evidence="2" id="KW-0614">Plasmid</keyword>
<dbReference type="RefSeq" id="WP_012754110.1">
    <property type="nucleotide sequence ID" value="NC_012811.1"/>
</dbReference>
<evidence type="ECO:0000313" key="3">
    <source>
        <dbReference type="Proteomes" id="UP000009081"/>
    </source>
</evidence>
<proteinExistence type="predicted"/>
<sequence>MSAPLDEIRRALTRDLADDSGLPVALRHPVSGGDVPEFGKGFS</sequence>
<dbReference type="AlphaFoldDB" id="C5B5E4"/>
<geneLocation type="plasmid" evidence="2 3">
    <name>megaplasmid</name>
</geneLocation>
<organism evidence="2 3">
    <name type="scientific">Methylorubrum extorquens (strain ATCC 14718 / DSM 1338 / JCM 2805 / NCIMB 9133 / AM1)</name>
    <name type="common">Methylobacterium extorquens</name>
    <dbReference type="NCBI Taxonomy" id="272630"/>
    <lineage>
        <taxon>Bacteria</taxon>
        <taxon>Pseudomonadati</taxon>
        <taxon>Pseudomonadota</taxon>
        <taxon>Alphaproteobacteria</taxon>
        <taxon>Hyphomicrobiales</taxon>
        <taxon>Methylobacteriaceae</taxon>
        <taxon>Methylorubrum</taxon>
    </lineage>
</organism>
<dbReference type="EMBL" id="CP001511">
    <property type="protein sequence ID" value="ACS43676.1"/>
    <property type="molecule type" value="Genomic_DNA"/>
</dbReference>
<name>C5B5E4_METEA</name>
<protein>
    <submittedName>
        <fullName evidence="2">Uncharacterized protein</fullName>
    </submittedName>
</protein>
<dbReference type="HOGENOM" id="CLU_3235890_0_0_5"/>
<keyword evidence="3" id="KW-1185">Reference proteome</keyword>
<reference evidence="2 3" key="1">
    <citation type="journal article" date="2009" name="PLoS ONE">
        <title>Methylobacterium genome sequences: a reference blueprint to investigate microbial metabolism of C1 compounds from natural and industrial sources.</title>
        <authorList>
            <person name="Vuilleumier S."/>
            <person name="Chistoserdova L."/>
            <person name="Lee M.-C."/>
            <person name="Bringel F."/>
            <person name="Lajus A."/>
            <person name="Zhou Y."/>
            <person name="Gourion B."/>
            <person name="Barbe V."/>
            <person name="Chang J."/>
            <person name="Cruveiller S."/>
            <person name="Dossat C."/>
            <person name="Gillett W."/>
            <person name="Gruffaz C."/>
            <person name="Haugen E."/>
            <person name="Hourcade E."/>
            <person name="Levy R."/>
            <person name="Mangenot S."/>
            <person name="Muller E."/>
            <person name="Nadalig T."/>
            <person name="Pagni M."/>
            <person name="Penny C."/>
            <person name="Peyraud R."/>
            <person name="Robinson D.G."/>
            <person name="Roche D."/>
            <person name="Rouy Z."/>
            <person name="Saenampechek C."/>
            <person name="Salvignol G."/>
            <person name="Vallenet D."/>
            <person name="Wu Z."/>
            <person name="Marx C.J."/>
            <person name="Vorholt J.A."/>
            <person name="Olson M.V."/>
            <person name="Kaul R."/>
            <person name="Weissenbach J."/>
            <person name="Medigue C."/>
            <person name="Lidstrom M.E."/>
        </authorList>
    </citation>
    <scope>NUCLEOTIDE SEQUENCE [LARGE SCALE GENOMIC DNA]</scope>
    <source>
        <strain evidence="3">ATCC 14718 / DSM 1338 / JCM 2805 / NCIMB 9133 / AM1</strain>
    </source>
</reference>
<evidence type="ECO:0000313" key="2">
    <source>
        <dbReference type="EMBL" id="ACS43676.1"/>
    </source>
</evidence>
<gene>
    <name evidence="2" type="ordered locus">MexAM1_META2p0838</name>
</gene>